<dbReference type="Proteomes" id="UP000138880">
    <property type="component" value="Segment"/>
</dbReference>
<name>A0A075FAP2_9ADEN</name>
<reference evidence="7 10" key="1">
    <citation type="journal article" date="2014" name="Virology">
        <title>Complete genome sequences of pigeon adenovirus 1 and duck adenovirus 2 extend the number of species within the genus Aviadenovirus.</title>
        <authorList>
            <person name="Marek A."/>
            <person name="Kajan G.L."/>
            <person name="Kosiol C."/>
            <person name="Harrach B."/>
            <person name="Schlotterer C."/>
            <person name="Hess M."/>
        </authorList>
    </citation>
    <scope>NUCLEOTIDE SEQUENCE [LARGE SCALE GENOMIC DNA]</scope>
    <source>
        <strain evidence="7 10">GR</strain>
    </source>
</reference>
<dbReference type="CDD" id="cd07557">
    <property type="entry name" value="trimeric_dUTPase"/>
    <property type="match status" value="1"/>
</dbReference>
<dbReference type="NCBIfam" id="TIGR00576">
    <property type="entry name" value="dut"/>
    <property type="match status" value="1"/>
</dbReference>
<evidence type="ECO:0000313" key="12">
    <source>
        <dbReference type="Proteomes" id="UP000516061"/>
    </source>
</evidence>
<dbReference type="GO" id="GO:0006226">
    <property type="term" value="P:dUMP biosynthetic process"/>
    <property type="evidence" value="ECO:0007669"/>
    <property type="project" value="InterPro"/>
</dbReference>
<dbReference type="Pfam" id="PF00692">
    <property type="entry name" value="dUTPase"/>
    <property type="match status" value="1"/>
</dbReference>
<reference evidence="9 12" key="3">
    <citation type="submission" date="2020-07" db="EMBL/GenBank/DDBJ databases">
        <authorList>
            <person name="Huang X."/>
        </authorList>
    </citation>
    <scope>NUCLEOTIDE SEQUENCE [LARGE SCALE GENOMIC DNA]</scope>
    <source>
        <strain evidence="9">HF-AH-2020</strain>
    </source>
</reference>
<keyword evidence="4" id="KW-0378">Hydrolase</keyword>
<dbReference type="InterPro" id="IPR036157">
    <property type="entry name" value="dUTPase-like_sf"/>
</dbReference>
<dbReference type="GO" id="GO:0000287">
    <property type="term" value="F:magnesium ion binding"/>
    <property type="evidence" value="ECO:0007669"/>
    <property type="project" value="InterPro"/>
</dbReference>
<dbReference type="GeneID" id="19893470"/>
<evidence type="ECO:0000313" key="7">
    <source>
        <dbReference type="EMBL" id="AIE77208.1"/>
    </source>
</evidence>
<evidence type="ECO:0000256" key="5">
    <source>
        <dbReference type="ARBA" id="ARBA00023080"/>
    </source>
</evidence>
<dbReference type="NCBIfam" id="NF001862">
    <property type="entry name" value="PRK00601.1"/>
    <property type="match status" value="1"/>
</dbReference>
<evidence type="ECO:0000313" key="8">
    <source>
        <dbReference type="EMBL" id="ALF39429.1"/>
    </source>
</evidence>
<dbReference type="Proteomes" id="UP000113541">
    <property type="component" value="Segment"/>
</dbReference>
<dbReference type="GO" id="GO:0004170">
    <property type="term" value="F:dUTP diphosphatase activity"/>
    <property type="evidence" value="ECO:0007669"/>
    <property type="project" value="UniProtKB-EC"/>
</dbReference>
<dbReference type="EMBL" id="KJ469653">
    <property type="protein sequence ID" value="AIE77208.1"/>
    <property type="molecule type" value="Genomic_DNA"/>
</dbReference>
<dbReference type="PANTHER" id="PTHR11241">
    <property type="entry name" value="DEOXYURIDINE 5'-TRIPHOSPHATE NUCLEOTIDOHYDROLASE"/>
    <property type="match status" value="1"/>
</dbReference>
<dbReference type="InterPro" id="IPR029054">
    <property type="entry name" value="dUTPase-like"/>
</dbReference>
<evidence type="ECO:0000256" key="2">
    <source>
        <dbReference type="ARBA" id="ARBA00006581"/>
    </source>
</evidence>
<organism evidence="7 10">
    <name type="scientific">Duck adenovirus 2</name>
    <dbReference type="NCBI Taxonomy" id="1520006"/>
    <lineage>
        <taxon>Viruses</taxon>
        <taxon>Varidnaviria</taxon>
        <taxon>Bamfordvirae</taxon>
        <taxon>Preplasmiviricota</taxon>
        <taxon>Polisuviricotina</taxon>
        <taxon>Pharingeaviricetes</taxon>
        <taxon>Rowavirales</taxon>
        <taxon>Adenoviridae</taxon>
        <taxon>Aviadenovirus</taxon>
        <taxon>Aviadenovirus anatis</taxon>
        <taxon>Duck aviadenovirus B</taxon>
    </lineage>
</organism>
<proteinExistence type="inferred from homology"/>
<dbReference type="InterPro" id="IPR033704">
    <property type="entry name" value="dUTPase_trimeric"/>
</dbReference>
<dbReference type="RefSeq" id="YP_009047149.1">
    <property type="nucleotide sequence ID" value="NC_024486.1"/>
</dbReference>
<protein>
    <recommendedName>
        <fullName evidence="3">dUTP diphosphatase</fullName>
        <ecNumber evidence="3">3.6.1.23</ecNumber>
    </recommendedName>
</protein>
<dbReference type="OrthoDB" id="12539at10239"/>
<comment type="similarity">
    <text evidence="2">Belongs to the dUTPase family.</text>
</comment>
<dbReference type="Gene3D" id="2.70.40.10">
    <property type="match status" value="1"/>
</dbReference>
<dbReference type="PANTHER" id="PTHR11241:SF0">
    <property type="entry name" value="DEOXYURIDINE 5'-TRIPHOSPHATE NUCLEOTIDOHYDROLASE"/>
    <property type="match status" value="1"/>
</dbReference>
<keyword evidence="10" id="KW-1185">Reference proteome</keyword>
<evidence type="ECO:0000259" key="6">
    <source>
        <dbReference type="Pfam" id="PF00692"/>
    </source>
</evidence>
<dbReference type="Proteomes" id="UP000516061">
    <property type="component" value="Segment"/>
</dbReference>
<evidence type="ECO:0000313" key="10">
    <source>
        <dbReference type="Proteomes" id="UP000113541"/>
    </source>
</evidence>
<keyword evidence="5" id="KW-0546">Nucleotide metabolism</keyword>
<dbReference type="KEGG" id="vg:19893470"/>
<evidence type="ECO:0000256" key="3">
    <source>
        <dbReference type="ARBA" id="ARBA00012379"/>
    </source>
</evidence>
<dbReference type="SUPFAM" id="SSF51283">
    <property type="entry name" value="dUTPase-like"/>
    <property type="match status" value="1"/>
</dbReference>
<dbReference type="GO" id="GO:0046081">
    <property type="term" value="P:dUTP catabolic process"/>
    <property type="evidence" value="ECO:0007669"/>
    <property type="project" value="InterPro"/>
</dbReference>
<evidence type="ECO:0000313" key="9">
    <source>
        <dbReference type="EMBL" id="QNN30762.1"/>
    </source>
</evidence>
<dbReference type="EMBL" id="KR135164">
    <property type="protein sequence ID" value="ALF39429.1"/>
    <property type="molecule type" value="Genomic_DNA"/>
</dbReference>
<dbReference type="EC" id="3.6.1.23" evidence="3"/>
<reference evidence="8 11" key="2">
    <citation type="submission" date="2015-04" db="EMBL/GenBank/DDBJ databases">
        <title>Emerging duck adenovirus 2 in Guangdong,China,2014.</title>
        <authorList>
            <person name="Zhang X."/>
            <person name="Zhou Z."/>
            <person name="Xie Q."/>
        </authorList>
    </citation>
    <scope>NUCLEOTIDE SEQUENCE [LARGE SCALE GENOMIC DNA]</scope>
    <source>
        <strain evidence="8">CH-GD-12-2014</strain>
    </source>
</reference>
<sequence>MSSQQAFLDEVLQVKLLTPYAYLPTKGTPNSIGYDLYSSQTVSIDPFTSKVVSTDISIVLPRGCYGRIAPRSGLAAKYSIDVGAGVIDPDYRGSISVVLFNHSDVPFHVSRGDRIAQLICERAATPILVEVADIDNNTARGTRGFGSTGWTTDE</sequence>
<feature type="domain" description="dUTPase-like" evidence="6">
    <location>
        <begin position="21"/>
        <end position="149"/>
    </location>
</feature>
<comment type="function">
    <text evidence="1">This enzyme is involved in nucleotide metabolism: it produces dUMP, the immediate precursor of thymidine nucleotides and it decreases the intracellular concentration of dUTP so that uracil cannot be incorporated into DNA.</text>
</comment>
<accession>A0A075FAP2</accession>
<evidence type="ECO:0000313" key="11">
    <source>
        <dbReference type="Proteomes" id="UP000138880"/>
    </source>
</evidence>
<evidence type="ECO:0000256" key="4">
    <source>
        <dbReference type="ARBA" id="ARBA00022801"/>
    </source>
</evidence>
<evidence type="ECO:0000256" key="1">
    <source>
        <dbReference type="ARBA" id="ARBA00003495"/>
    </source>
</evidence>
<dbReference type="InterPro" id="IPR008181">
    <property type="entry name" value="dUTPase"/>
</dbReference>
<dbReference type="EMBL" id="MT792736">
    <property type="protein sequence ID" value="QNN30762.1"/>
    <property type="molecule type" value="Genomic_DNA"/>
</dbReference>